<gene>
    <name evidence="1" type="ORF">LEP1GSC062_0286</name>
</gene>
<dbReference type="Proteomes" id="UP000018747">
    <property type="component" value="Unassembled WGS sequence"/>
</dbReference>
<evidence type="ECO:0000313" key="1">
    <source>
        <dbReference type="EMBL" id="EQA60538.1"/>
    </source>
</evidence>
<accession>V6IAB3</accession>
<evidence type="ECO:0000313" key="2">
    <source>
        <dbReference type="Proteomes" id="UP000018747"/>
    </source>
</evidence>
<dbReference type="EMBL" id="AHMT02000061">
    <property type="protein sequence ID" value="EQA60538.1"/>
    <property type="molecule type" value="Genomic_DNA"/>
</dbReference>
<keyword evidence="2" id="KW-1185">Reference proteome</keyword>
<proteinExistence type="predicted"/>
<comment type="caution">
    <text evidence="1">The sequence shown here is derived from an EMBL/GenBank/DDBJ whole genome shotgun (WGS) entry which is preliminary data.</text>
</comment>
<sequence>MDIEKHSKTTNSFMSPYLLRDKTGTYLYKDHSKELIPTEDTTSVVLNRNH</sequence>
<dbReference type="AlphaFoldDB" id="V6IAB3"/>
<name>V6IAB3_9LEPT</name>
<protein>
    <submittedName>
        <fullName evidence="1">Uncharacterized protein</fullName>
    </submittedName>
</protein>
<reference evidence="1" key="1">
    <citation type="submission" date="2013-05" db="EMBL/GenBank/DDBJ databases">
        <authorList>
            <person name="Harkins D.M."/>
            <person name="Durkin A.S."/>
            <person name="Brinkac L.M."/>
            <person name="Haft D.H."/>
            <person name="Selengut J.D."/>
            <person name="Sanka R."/>
            <person name="DePew J."/>
            <person name="Purushe J."/>
            <person name="Hartskeerl R.A."/>
            <person name="Ahmed A."/>
            <person name="van der Linden H."/>
            <person name="Goris M.G.A."/>
            <person name="Vinetz J.M."/>
            <person name="Sutton G.G."/>
            <person name="Nierman W.C."/>
            <person name="Fouts D.E."/>
        </authorList>
    </citation>
    <scope>NUCLEOTIDE SEQUENCE [LARGE SCALE GENOMIC DNA]</scope>
    <source>
        <strain evidence="1">L 60</strain>
    </source>
</reference>
<organism evidence="1 2">
    <name type="scientific">Leptospira alexanderi serovar Manhao 3 str. L 60</name>
    <dbReference type="NCBI Taxonomy" id="1049759"/>
    <lineage>
        <taxon>Bacteria</taxon>
        <taxon>Pseudomonadati</taxon>
        <taxon>Spirochaetota</taxon>
        <taxon>Spirochaetia</taxon>
        <taxon>Leptospirales</taxon>
        <taxon>Leptospiraceae</taxon>
        <taxon>Leptospira</taxon>
    </lineage>
</organism>